<proteinExistence type="predicted"/>
<accession>A0A943EKZ7</accession>
<organism evidence="1 2">
    <name type="scientific">Acidaminococcus intestini</name>
    <dbReference type="NCBI Taxonomy" id="187327"/>
    <lineage>
        <taxon>Bacteria</taxon>
        <taxon>Bacillati</taxon>
        <taxon>Bacillota</taxon>
        <taxon>Negativicutes</taxon>
        <taxon>Acidaminococcales</taxon>
        <taxon>Acidaminococcaceae</taxon>
        <taxon>Acidaminococcus</taxon>
    </lineage>
</organism>
<sequence>MKKKNKQKGPVIYVGPGFRDTDLTTFKIFADGIPENYVGNPTYELLFVSPEELDEVRREIAQNGTARNVLYQRAVAEHEKKGGK</sequence>
<name>A0A943EKZ7_9FIRM</name>
<evidence type="ECO:0000313" key="1">
    <source>
        <dbReference type="EMBL" id="MBS5519812.1"/>
    </source>
</evidence>
<reference evidence="1" key="1">
    <citation type="submission" date="2021-02" db="EMBL/GenBank/DDBJ databases">
        <title>Infant gut strain persistence is associated with maternal origin, phylogeny, and functional potential including surface adhesion and iron acquisition.</title>
        <authorList>
            <person name="Lou Y.C."/>
        </authorList>
    </citation>
    <scope>NUCLEOTIDE SEQUENCE</scope>
    <source>
        <strain evidence="1">L3_106_000M1_dasL3_106_000M1_concoct_15</strain>
    </source>
</reference>
<dbReference type="RefSeq" id="WP_016459376.1">
    <property type="nucleotide sequence ID" value="NZ_CAUEXV010000008.1"/>
</dbReference>
<comment type="caution">
    <text evidence="1">The sequence shown here is derived from an EMBL/GenBank/DDBJ whole genome shotgun (WGS) entry which is preliminary data.</text>
</comment>
<dbReference type="Proteomes" id="UP000754226">
    <property type="component" value="Unassembled WGS sequence"/>
</dbReference>
<dbReference type="AlphaFoldDB" id="A0A943EKZ7"/>
<protein>
    <submittedName>
        <fullName evidence="1">Uncharacterized protein</fullName>
    </submittedName>
</protein>
<dbReference type="EMBL" id="JAGZCZ010000005">
    <property type="protein sequence ID" value="MBS5519812.1"/>
    <property type="molecule type" value="Genomic_DNA"/>
</dbReference>
<evidence type="ECO:0000313" key="2">
    <source>
        <dbReference type="Proteomes" id="UP000754226"/>
    </source>
</evidence>
<gene>
    <name evidence="1" type="ORF">KHX13_05715</name>
</gene>